<dbReference type="OrthoDB" id="332939at2"/>
<keyword evidence="2" id="KW-1185">Reference proteome</keyword>
<evidence type="ECO:0000313" key="1">
    <source>
        <dbReference type="EMBL" id="GAT31568.1"/>
    </source>
</evidence>
<dbReference type="EMBL" id="BDCO01000001">
    <property type="protein sequence ID" value="GAT31568.1"/>
    <property type="molecule type" value="Genomic_DNA"/>
</dbReference>
<dbReference type="SUPFAM" id="SSF56300">
    <property type="entry name" value="Metallo-dependent phosphatases"/>
    <property type="match status" value="1"/>
</dbReference>
<dbReference type="STRING" id="690879.TSACC_1119"/>
<dbReference type="InParanoid" id="A0A146G3Z1"/>
<comment type="caution">
    <text evidence="1">The sequence shown here is derived from an EMBL/GenBank/DDBJ whole genome shotgun (WGS) entry which is preliminary data.</text>
</comment>
<proteinExistence type="predicted"/>
<evidence type="ECO:0008006" key="3">
    <source>
        <dbReference type="Google" id="ProtNLM"/>
    </source>
</evidence>
<dbReference type="RefSeq" id="WP_153811183.1">
    <property type="nucleotide sequence ID" value="NZ_BDCO01000001.1"/>
</dbReference>
<dbReference type="Proteomes" id="UP000076023">
    <property type="component" value="Unassembled WGS sequence"/>
</dbReference>
<protein>
    <recommendedName>
        <fullName evidence="3">Calcineurin-like phosphoesterase superfamily domain-containing protein</fullName>
    </recommendedName>
</protein>
<reference evidence="2" key="1">
    <citation type="journal article" date="2017" name="Genome Announc.">
        <title>Draft Genome Sequence of Terrimicrobium sacchariphilum NM-5T, a Facultative Anaerobic Soil Bacterium of the Class Spartobacteria.</title>
        <authorList>
            <person name="Qiu Y.L."/>
            <person name="Tourlousse D.M."/>
            <person name="Matsuura N."/>
            <person name="Ohashi A."/>
            <person name="Sekiguchi Y."/>
        </authorList>
    </citation>
    <scope>NUCLEOTIDE SEQUENCE [LARGE SCALE GENOMIC DNA]</scope>
    <source>
        <strain evidence="2">NM-5</strain>
    </source>
</reference>
<sequence>MTLLLTSDLLGKQHWYEWLVRCAPRVDAICVAGDLVDPCLGNIDAQREAAEFAAWRIGQARVGFYASEGEQDLLGARWYWLKSQSGTRCHDDVAITALPWRSQNKHWFEMPDRWRRQTRCRWLVMEHEPPAGAAVGVGAGANLQEDSAALSYHPDFLLTGHMRSAPWEPGGCWWDRRGATVIFNAGFNPDGEFPCHILLNTAKREAVWRHADGHECIRLDAFSAPFPSTTPQHP</sequence>
<dbReference type="InterPro" id="IPR029052">
    <property type="entry name" value="Metallo-depent_PP-like"/>
</dbReference>
<dbReference type="AlphaFoldDB" id="A0A146G3Z1"/>
<gene>
    <name evidence="1" type="ORF">TSACC_1119</name>
</gene>
<accession>A0A146G3Z1</accession>
<organism evidence="1 2">
    <name type="scientific">Terrimicrobium sacchariphilum</name>
    <dbReference type="NCBI Taxonomy" id="690879"/>
    <lineage>
        <taxon>Bacteria</taxon>
        <taxon>Pseudomonadati</taxon>
        <taxon>Verrucomicrobiota</taxon>
        <taxon>Terrimicrobiia</taxon>
        <taxon>Terrimicrobiales</taxon>
        <taxon>Terrimicrobiaceae</taxon>
        <taxon>Terrimicrobium</taxon>
    </lineage>
</organism>
<name>A0A146G3Z1_TERSA</name>
<evidence type="ECO:0000313" key="2">
    <source>
        <dbReference type="Proteomes" id="UP000076023"/>
    </source>
</evidence>